<evidence type="ECO:0000313" key="2">
    <source>
        <dbReference type="EMBL" id="MBE8610904.1"/>
    </source>
</evidence>
<feature type="compositionally biased region" description="Basic and acidic residues" evidence="1">
    <location>
        <begin position="151"/>
        <end position="166"/>
    </location>
</feature>
<proteinExistence type="predicted"/>
<dbReference type="Gene3D" id="2.180.10.10">
    <property type="entry name" value="RHS repeat-associated core"/>
    <property type="match status" value="1"/>
</dbReference>
<organism evidence="2 3">
    <name type="scientific">Morganella morganii</name>
    <name type="common">Proteus morganii</name>
    <dbReference type="NCBI Taxonomy" id="582"/>
    <lineage>
        <taxon>Bacteria</taxon>
        <taxon>Pseudomonadati</taxon>
        <taxon>Pseudomonadota</taxon>
        <taxon>Gammaproteobacteria</taxon>
        <taxon>Enterobacterales</taxon>
        <taxon>Morganellaceae</taxon>
        <taxon>Morganella</taxon>
    </lineage>
</organism>
<feature type="region of interest" description="Disordered" evidence="1">
    <location>
        <begin position="145"/>
        <end position="166"/>
    </location>
</feature>
<dbReference type="EMBL" id="PKLF01000001">
    <property type="protein sequence ID" value="MBE8610904.1"/>
    <property type="molecule type" value="Genomic_DNA"/>
</dbReference>
<dbReference type="AlphaFoldDB" id="A0A8I0PX56"/>
<comment type="caution">
    <text evidence="2">The sequence shown here is derived from an EMBL/GenBank/DDBJ whole genome shotgun (WGS) entry which is preliminary data.</text>
</comment>
<evidence type="ECO:0008006" key="4">
    <source>
        <dbReference type="Google" id="ProtNLM"/>
    </source>
</evidence>
<evidence type="ECO:0000256" key="1">
    <source>
        <dbReference type="SAM" id="MobiDB-lite"/>
    </source>
</evidence>
<dbReference type="RefSeq" id="WP_193829295.1">
    <property type="nucleotide sequence ID" value="NZ_PKLF01000001.1"/>
</dbReference>
<gene>
    <name evidence="2" type="ORF">CYG68_00465</name>
</gene>
<dbReference type="Proteomes" id="UP000650477">
    <property type="component" value="Unassembled WGS sequence"/>
</dbReference>
<name>A0A8I0PX56_MORMO</name>
<accession>A0A8I0PX56</accession>
<sequence length="447" mass="51860">MLTTSNVFNRIDWSEGKIISTGSDGYREIYQYNKENGNIECVWSVINGVVRCFCQSKYDKNNRLSDIYVNTYVADSVENESLLYTKLRYSYDYNDRGNVNTTKISSGNILLDHLGVRKGEDWERLGTLIFNYDVNDRVEMTELNLFSPPDGSRRSEQRSERNYKESRQFNNLGKLTDCRYSGDLSLTNNMGRILSGQSYQYNENGLVIRSIRRFSSGVSDIIRYCYNDKSLCLSSLTHCPVNMGWPETEKYTWNKDGQLISRLRPDGYKEEYEYDGKPNITRMTIINPEGGRTIKKFLYDSHGHQVIQTIQFPSEYPGGPAVYRQINDTYNNDHLMTRKIFNQVVTDTSAVPEETHFYHWFQNQVIAVSVQNNSGNIKTHFNFNHPDGTAICRFSPITQSQNLKSGVFNYSFRMQWIAQDQQGLFYQPEIIELQQACFEMNLTPPKV</sequence>
<protein>
    <recommendedName>
        <fullName evidence="4">RHS repeat protein</fullName>
    </recommendedName>
</protein>
<reference evidence="2" key="1">
    <citation type="submission" date="2017-12" db="EMBL/GenBank/DDBJ databases">
        <title>Genome sequencing and analysis.</title>
        <authorList>
            <person name="Huang Y.-T."/>
        </authorList>
    </citation>
    <scope>NUCLEOTIDE SEQUENCE</scope>
    <source>
        <strain evidence="2">VGH116</strain>
    </source>
</reference>
<evidence type="ECO:0000313" key="3">
    <source>
        <dbReference type="Proteomes" id="UP000650477"/>
    </source>
</evidence>